<evidence type="ECO:0008006" key="11">
    <source>
        <dbReference type="Google" id="ProtNLM"/>
    </source>
</evidence>
<dbReference type="Gene3D" id="2.30.29.30">
    <property type="entry name" value="Pleckstrin-homology domain (PH domain)/Phosphotyrosine-binding domain (PTB)"/>
    <property type="match status" value="2"/>
</dbReference>
<dbReference type="PROSITE" id="PS50081">
    <property type="entry name" value="ZF_DAG_PE_2"/>
    <property type="match status" value="1"/>
</dbReference>
<dbReference type="EMBL" id="JBBPFD010000011">
    <property type="protein sequence ID" value="KAK7906722.1"/>
    <property type="molecule type" value="Genomic_DNA"/>
</dbReference>
<dbReference type="PROSITE" id="PS00479">
    <property type="entry name" value="ZF_DAG_PE_1"/>
    <property type="match status" value="1"/>
</dbReference>
<dbReference type="Pfam" id="PF25346">
    <property type="entry name" value="PH_MRCK"/>
    <property type="match status" value="2"/>
</dbReference>
<feature type="region of interest" description="Disordered" evidence="6">
    <location>
        <begin position="118"/>
        <end position="160"/>
    </location>
</feature>
<organism evidence="9 10">
    <name type="scientific">Mugilogobius chulae</name>
    <name type="common">yellowstripe goby</name>
    <dbReference type="NCBI Taxonomy" id="88201"/>
    <lineage>
        <taxon>Eukaryota</taxon>
        <taxon>Metazoa</taxon>
        <taxon>Chordata</taxon>
        <taxon>Craniata</taxon>
        <taxon>Vertebrata</taxon>
        <taxon>Euteleostomi</taxon>
        <taxon>Actinopterygii</taxon>
        <taxon>Neopterygii</taxon>
        <taxon>Teleostei</taxon>
        <taxon>Neoteleostei</taxon>
        <taxon>Acanthomorphata</taxon>
        <taxon>Gobiaria</taxon>
        <taxon>Gobiiformes</taxon>
        <taxon>Gobioidei</taxon>
        <taxon>Gobiidae</taxon>
        <taxon>Gobionellinae</taxon>
        <taxon>Mugilogobius</taxon>
    </lineage>
</organism>
<evidence type="ECO:0000256" key="1">
    <source>
        <dbReference type="ARBA" id="ARBA00022527"/>
    </source>
</evidence>
<sequence length="436" mass="48251">MFNLDQLRSVERRLHVLTWTSSGLWSGVYMFNPDQLRSVEGVYMTDQLRSVRHVLTGPAQAVERVYMTLTWTSSGLNLDFQDSIFEYFNTSPLAPDLTFKIFTVLLCFFSAVGLDSSPKEATPPSPVASPEQQEVMSPPAPEQPAPSIGHASSATGHAPLQPKAHQLSIKTFSSPPQCSHCSAVMTGLTRQGYGCEVCSFVCHVTCRDHAPQICPIPSELRPAGVDVQRGIGTAYKGYVRVPKPSGVKKGWQRVWAVISDCRLDEFFSVCSVMPSDVIHAPRKDVPCIFKVQVGSRESSLVPVSVLVLADSEQEQRKWLKVLESLHVLLRQNGLLQKPVQRPLEVYDPSLPMIKSTLSAALLVIVRASDTKKIHQVELVPHENCWSWSVPDQTSPSSVLDGPGRIRVSFDVKLTETKGCQDADHPELCDPEEPRAW</sequence>
<dbReference type="InterPro" id="IPR057529">
    <property type="entry name" value="MRCK/ROCK_PH"/>
</dbReference>
<feature type="domain" description="PH" evidence="7">
    <location>
        <begin position="289"/>
        <end position="327"/>
    </location>
</feature>
<keyword evidence="3" id="KW-0479">Metal-binding</keyword>
<evidence type="ECO:0000256" key="4">
    <source>
        <dbReference type="ARBA" id="ARBA00022777"/>
    </source>
</evidence>
<keyword evidence="1" id="KW-0723">Serine/threonine-protein kinase</keyword>
<evidence type="ECO:0000313" key="10">
    <source>
        <dbReference type="Proteomes" id="UP001460270"/>
    </source>
</evidence>
<evidence type="ECO:0000259" key="8">
    <source>
        <dbReference type="PROSITE" id="PS50081"/>
    </source>
</evidence>
<accession>A0AAW0NQY5</accession>
<evidence type="ECO:0000256" key="6">
    <source>
        <dbReference type="SAM" id="MobiDB-lite"/>
    </source>
</evidence>
<evidence type="ECO:0000313" key="9">
    <source>
        <dbReference type="EMBL" id="KAK7906722.1"/>
    </source>
</evidence>
<dbReference type="Pfam" id="PF00130">
    <property type="entry name" value="C1_1"/>
    <property type="match status" value="1"/>
</dbReference>
<keyword evidence="4" id="KW-0808">Transferase</keyword>
<evidence type="ECO:0000256" key="2">
    <source>
        <dbReference type="ARBA" id="ARBA00022553"/>
    </source>
</evidence>
<dbReference type="PANTHER" id="PTHR22988">
    <property type="entry name" value="MYOTONIC DYSTROPHY S/T KINASE-RELATED"/>
    <property type="match status" value="1"/>
</dbReference>
<dbReference type="SMART" id="SM00109">
    <property type="entry name" value="C1"/>
    <property type="match status" value="1"/>
</dbReference>
<dbReference type="SUPFAM" id="SSF50729">
    <property type="entry name" value="PH domain-like"/>
    <property type="match status" value="1"/>
</dbReference>
<dbReference type="FunFam" id="3.30.60.20:FF:000005">
    <property type="entry name" value="Non-specific serine/threonine protein kinase"/>
    <property type="match status" value="1"/>
</dbReference>
<dbReference type="InterPro" id="IPR050839">
    <property type="entry name" value="Rho-assoc_Ser/Thr_Kinase"/>
</dbReference>
<keyword evidence="4" id="KW-0418">Kinase</keyword>
<dbReference type="InterPro" id="IPR002219">
    <property type="entry name" value="PKC_DAG/PE"/>
</dbReference>
<comment type="caution">
    <text evidence="9">The sequence shown here is derived from an EMBL/GenBank/DDBJ whole genome shotgun (WGS) entry which is preliminary data.</text>
</comment>
<proteinExistence type="predicted"/>
<feature type="domain" description="Phorbol-ester/DAG-type" evidence="8">
    <location>
        <begin position="164"/>
        <end position="214"/>
    </location>
</feature>
<dbReference type="InterPro" id="IPR011993">
    <property type="entry name" value="PH-like_dom_sf"/>
</dbReference>
<dbReference type="SUPFAM" id="SSF57889">
    <property type="entry name" value="Cysteine-rich domain"/>
    <property type="match status" value="1"/>
</dbReference>
<dbReference type="GO" id="GO:0031032">
    <property type="term" value="P:actomyosin structure organization"/>
    <property type="evidence" value="ECO:0007669"/>
    <property type="project" value="TreeGrafter"/>
</dbReference>
<dbReference type="PANTHER" id="PTHR22988:SF34">
    <property type="entry name" value="SERINE_THREONINE-PROTEIN KINASE MRCK BETA"/>
    <property type="match status" value="1"/>
</dbReference>
<evidence type="ECO:0000259" key="7">
    <source>
        <dbReference type="PROSITE" id="PS50003"/>
    </source>
</evidence>
<reference evidence="10" key="1">
    <citation type="submission" date="2024-04" db="EMBL/GenBank/DDBJ databases">
        <title>Salinicola lusitanus LLJ914,a marine bacterium isolated from the Okinawa Trough.</title>
        <authorList>
            <person name="Li J."/>
        </authorList>
    </citation>
    <scope>NUCLEOTIDE SEQUENCE [LARGE SCALE GENOMIC DNA]</scope>
</reference>
<evidence type="ECO:0000256" key="3">
    <source>
        <dbReference type="ARBA" id="ARBA00022723"/>
    </source>
</evidence>
<evidence type="ECO:0000256" key="5">
    <source>
        <dbReference type="ARBA" id="ARBA00022833"/>
    </source>
</evidence>
<dbReference type="GO" id="GO:0005737">
    <property type="term" value="C:cytoplasm"/>
    <property type="evidence" value="ECO:0007669"/>
    <property type="project" value="TreeGrafter"/>
</dbReference>
<name>A0AAW0NQY5_9GOBI</name>
<dbReference type="GO" id="GO:0004674">
    <property type="term" value="F:protein serine/threonine kinase activity"/>
    <property type="evidence" value="ECO:0007669"/>
    <property type="project" value="UniProtKB-KW"/>
</dbReference>
<dbReference type="GO" id="GO:0046872">
    <property type="term" value="F:metal ion binding"/>
    <property type="evidence" value="ECO:0007669"/>
    <property type="project" value="UniProtKB-KW"/>
</dbReference>
<dbReference type="GO" id="GO:0005856">
    <property type="term" value="C:cytoskeleton"/>
    <property type="evidence" value="ECO:0007669"/>
    <property type="project" value="TreeGrafter"/>
</dbReference>
<keyword evidence="5" id="KW-0862">Zinc</keyword>
<dbReference type="InterPro" id="IPR001849">
    <property type="entry name" value="PH_domain"/>
</dbReference>
<keyword evidence="2" id="KW-0597">Phosphoprotein</keyword>
<dbReference type="Proteomes" id="UP001460270">
    <property type="component" value="Unassembled WGS sequence"/>
</dbReference>
<keyword evidence="10" id="KW-1185">Reference proteome</keyword>
<dbReference type="Gene3D" id="3.30.60.20">
    <property type="match status" value="1"/>
</dbReference>
<dbReference type="InterPro" id="IPR046349">
    <property type="entry name" value="C1-like_sf"/>
</dbReference>
<protein>
    <recommendedName>
        <fullName evidence="11">Phorbol-ester/DAG-type domain-containing protein</fullName>
    </recommendedName>
</protein>
<dbReference type="AlphaFoldDB" id="A0AAW0NQY5"/>
<dbReference type="PROSITE" id="PS50003">
    <property type="entry name" value="PH_DOMAIN"/>
    <property type="match status" value="1"/>
</dbReference>
<gene>
    <name evidence="9" type="ORF">WMY93_015334</name>
</gene>